<dbReference type="Proteomes" id="UP001232019">
    <property type="component" value="Chromosome"/>
</dbReference>
<organism evidence="1">
    <name type="scientific">Marivirga arenosa</name>
    <dbReference type="NCBI Taxonomy" id="3059076"/>
    <lineage>
        <taxon>Bacteria</taxon>
        <taxon>Pseudomonadati</taxon>
        <taxon>Bacteroidota</taxon>
        <taxon>Cytophagia</taxon>
        <taxon>Cytophagales</taxon>
        <taxon>Marivirgaceae</taxon>
        <taxon>Marivirga</taxon>
    </lineage>
</organism>
<dbReference type="EMBL" id="CP129968">
    <property type="protein sequence ID" value="WKK81197.1"/>
    <property type="molecule type" value="Genomic_DNA"/>
</dbReference>
<name>A0AA49GE10_9BACT</name>
<dbReference type="KEGG" id="marp:QYS47_02140"/>
<dbReference type="InterPro" id="IPR049537">
    <property type="entry name" value="RelB-like"/>
</dbReference>
<accession>A0AA49GE10</accession>
<protein>
    <recommendedName>
        <fullName evidence="2">Prevent-host-death family protein</fullName>
    </recommendedName>
</protein>
<dbReference type="Pfam" id="PF18506">
    <property type="entry name" value="RelB-like"/>
    <property type="match status" value="1"/>
</dbReference>
<reference evidence="1" key="1">
    <citation type="submission" date="2023-08" db="EMBL/GenBank/DDBJ databases">
        <title>Comparative genomics and taxonomic characterization of three novel marine species of genus Marivirga.</title>
        <authorList>
            <person name="Muhammad N."/>
            <person name="Kim S.-G."/>
        </authorList>
    </citation>
    <scope>NUCLEOTIDE SEQUENCE</scope>
    <source>
        <strain evidence="1">BKB1-2</strain>
    </source>
</reference>
<proteinExistence type="predicted"/>
<evidence type="ECO:0000313" key="1">
    <source>
        <dbReference type="EMBL" id="WKK81197.1"/>
    </source>
</evidence>
<sequence>METQFITDDKGKKQSVILPIAEYEKLMEDLEELEDIKLYDKVKASNEEYVPFEEFLKNRKEKMNE</sequence>
<evidence type="ECO:0008006" key="2">
    <source>
        <dbReference type="Google" id="ProtNLM"/>
    </source>
</evidence>
<gene>
    <name evidence="1" type="ORF">QYS47_02140</name>
</gene>
<dbReference type="AlphaFoldDB" id="A0AA49GE10"/>
<dbReference type="RefSeq" id="WP_302126275.1">
    <property type="nucleotide sequence ID" value="NZ_CP129968.2"/>
</dbReference>